<protein>
    <submittedName>
        <fullName evidence="1">Uncharacterized protein</fullName>
    </submittedName>
</protein>
<proteinExistence type="predicted"/>
<gene>
    <name evidence="1" type="ORF">BECP10_00029</name>
</gene>
<dbReference type="EMBL" id="MW286156">
    <property type="protein sequence ID" value="QQM15518.1"/>
    <property type="molecule type" value="Genomic_DNA"/>
</dbReference>
<reference evidence="1 2" key="1">
    <citation type="submission" date="2020-11" db="EMBL/GenBank/DDBJ databases">
        <title>Complete genome sequence of Escherichia phage vB_EcoS-BECP10.</title>
        <authorList>
            <person name="Park D."/>
            <person name="Park J."/>
        </authorList>
    </citation>
    <scope>NUCLEOTIDE SEQUENCE [LARGE SCALE GENOMIC DNA]</scope>
</reference>
<accession>A0A7T7GUG1</accession>
<dbReference type="Proteomes" id="UP000595854">
    <property type="component" value="Segment"/>
</dbReference>
<organism evidence="1 2">
    <name type="scientific">Escherichia phage vB_EcoS-BECP10</name>
    <dbReference type="NCBI Taxonomy" id="2797407"/>
    <lineage>
        <taxon>Viruses</taxon>
        <taxon>Duplodnaviria</taxon>
        <taxon>Heunggongvirae</taxon>
        <taxon>Uroviricota</taxon>
        <taxon>Caudoviricetes</taxon>
        <taxon>Drexlerviridae</taxon>
        <taxon>Rogunavirinae</taxon>
        <taxon>Rogunavirus</taxon>
        <taxon>Rogunavirus BECP10</taxon>
    </lineage>
</organism>
<name>A0A7T7GUG1_9CAUD</name>
<evidence type="ECO:0000313" key="2">
    <source>
        <dbReference type="Proteomes" id="UP000595854"/>
    </source>
</evidence>
<evidence type="ECO:0000313" key="1">
    <source>
        <dbReference type="EMBL" id="QQM15518.1"/>
    </source>
</evidence>
<sequence>MGLKCLSWQLQIIYQIARIAKEISQGCDIVTSSKRRERNKMTTIYTEKLYKSRKTGYEYELAITPEGYILDDGDGYSFEVSPTYKDDLETVKNAFGEKFDEVSE</sequence>
<keyword evidence="2" id="KW-1185">Reference proteome</keyword>